<dbReference type="RefSeq" id="XP_035347913.1">
    <property type="nucleotide sequence ID" value="XM_035492020.1"/>
</dbReference>
<dbReference type="GeneID" id="55996379"/>
<sequence>MQEKAISSSNGVEQWTAIQKALNKIIVTYGLNGDDAYHPCLKPIDLSWQLPTTCSTSDLSKRDTCNYDRIFEVYQEVPENETEPGYQDTYWAGFDLSLKQGDNADYLCDSGYQVVGPVPWHKIDTPIPGSLGPLDLNQGKYTGCKYNRGDVTGNGTLTCNGISGTAS</sequence>
<keyword evidence="2" id="KW-1185">Reference proteome</keyword>
<dbReference type="KEGG" id="trg:TRUGW13939_08895"/>
<gene>
    <name evidence="1" type="ORF">TRUGW13939_08895</name>
</gene>
<dbReference type="EMBL" id="CP055902">
    <property type="protein sequence ID" value="QKX61739.1"/>
    <property type="molecule type" value="Genomic_DNA"/>
</dbReference>
<organism evidence="1 2">
    <name type="scientific">Talaromyces rugulosus</name>
    <name type="common">Penicillium rugulosum</name>
    <dbReference type="NCBI Taxonomy" id="121627"/>
    <lineage>
        <taxon>Eukaryota</taxon>
        <taxon>Fungi</taxon>
        <taxon>Dikarya</taxon>
        <taxon>Ascomycota</taxon>
        <taxon>Pezizomycotina</taxon>
        <taxon>Eurotiomycetes</taxon>
        <taxon>Eurotiomycetidae</taxon>
        <taxon>Eurotiales</taxon>
        <taxon>Trichocomaceae</taxon>
        <taxon>Talaromyces</taxon>
        <taxon>Talaromyces sect. Islandici</taxon>
    </lineage>
</organism>
<reference evidence="2" key="1">
    <citation type="submission" date="2020-06" db="EMBL/GenBank/DDBJ databases">
        <title>A chromosome-scale genome assembly of Talaromyces rugulosus W13939.</title>
        <authorList>
            <person name="Wang B."/>
            <person name="Guo L."/>
            <person name="Ye K."/>
            <person name="Wang L."/>
        </authorList>
    </citation>
    <scope>NUCLEOTIDE SEQUENCE [LARGE SCALE GENOMIC DNA]</scope>
    <source>
        <strain evidence="2">W13939</strain>
    </source>
</reference>
<evidence type="ECO:0000313" key="1">
    <source>
        <dbReference type="EMBL" id="QKX61739.1"/>
    </source>
</evidence>
<accession>A0A7H8R5S6</accession>
<protein>
    <submittedName>
        <fullName evidence="1">Uncharacterized protein</fullName>
    </submittedName>
</protein>
<proteinExistence type="predicted"/>
<dbReference type="Proteomes" id="UP000509510">
    <property type="component" value="Chromosome V"/>
</dbReference>
<evidence type="ECO:0000313" key="2">
    <source>
        <dbReference type="Proteomes" id="UP000509510"/>
    </source>
</evidence>
<name>A0A7H8R5S6_TALRU</name>
<dbReference type="AlphaFoldDB" id="A0A7H8R5S6"/>